<dbReference type="InterPro" id="IPR003448">
    <property type="entry name" value="Mopterin_biosynth_MoaE"/>
</dbReference>
<dbReference type="InterPro" id="IPR010038">
    <property type="entry name" value="MoaD_arc-typ"/>
</dbReference>
<proteinExistence type="predicted"/>
<dbReference type="EMBL" id="AP018553">
    <property type="protein sequence ID" value="BBD73053.1"/>
    <property type="molecule type" value="Genomic_DNA"/>
</dbReference>
<dbReference type="Pfam" id="PF02597">
    <property type="entry name" value="ThiS"/>
    <property type="match status" value="1"/>
</dbReference>
<dbReference type="Gene3D" id="3.10.20.30">
    <property type="match status" value="1"/>
</dbReference>
<accession>A0A348B4F1</accession>
<reference evidence="2" key="4">
    <citation type="submission" date="2020-09" db="EMBL/GenBank/DDBJ databases">
        <authorList>
            <person name="Sun Q."/>
            <person name="Ohkuma M."/>
        </authorList>
    </citation>
    <scope>NUCLEOTIDE SEQUENCE</scope>
    <source>
        <strain evidence="2">JCM 31740</strain>
    </source>
</reference>
<dbReference type="Proteomes" id="UP000616143">
    <property type="component" value="Unassembled WGS sequence"/>
</dbReference>
<reference evidence="3" key="2">
    <citation type="submission" date="2018-04" db="EMBL/GenBank/DDBJ databases">
        <title>Complete genome sequence of Sulfodiicoccus acidiphilus strain HS-1.</title>
        <authorList>
            <person name="Sakai H.D."/>
            <person name="Kurosawa N."/>
        </authorList>
    </citation>
    <scope>NUCLEOTIDE SEQUENCE [LARGE SCALE GENOMIC DNA]</scope>
    <source>
        <strain evidence="3">HS-1</strain>
    </source>
</reference>
<dbReference type="GO" id="GO:0006777">
    <property type="term" value="P:Mo-molybdopterin cofactor biosynthetic process"/>
    <property type="evidence" value="ECO:0007669"/>
    <property type="project" value="InterPro"/>
</dbReference>
<dbReference type="SUPFAM" id="SSF54285">
    <property type="entry name" value="MoaD/ThiS"/>
    <property type="match status" value="1"/>
</dbReference>
<gene>
    <name evidence="2" type="ORF">GCM10007116_20900</name>
    <name evidence="1" type="ORF">HS1genome_1442</name>
</gene>
<dbReference type="GeneID" id="38666953"/>
<dbReference type="SUPFAM" id="SSF54690">
    <property type="entry name" value="Molybdopterin synthase subunit MoaE"/>
    <property type="match status" value="1"/>
</dbReference>
<dbReference type="InterPro" id="IPR016155">
    <property type="entry name" value="Mopterin_synth/thiamin_S_b"/>
</dbReference>
<dbReference type="OrthoDB" id="45235at2157"/>
<dbReference type="RefSeq" id="WP_126450219.1">
    <property type="nucleotide sequence ID" value="NZ_AP018553.1"/>
</dbReference>
<protein>
    <submittedName>
        <fullName evidence="1">Molybdenum biosynthesis protein MoaD</fullName>
    </submittedName>
</protein>
<dbReference type="CDD" id="cd00756">
    <property type="entry name" value="MoaE"/>
    <property type="match status" value="1"/>
</dbReference>
<dbReference type="Proteomes" id="UP000276741">
    <property type="component" value="Chromosome"/>
</dbReference>
<evidence type="ECO:0000313" key="1">
    <source>
        <dbReference type="EMBL" id="BBD73053.1"/>
    </source>
</evidence>
<dbReference type="Gene3D" id="3.90.1170.40">
    <property type="entry name" value="Molybdopterin biosynthesis MoaE subunit"/>
    <property type="match status" value="1"/>
</dbReference>
<reference evidence="2" key="1">
    <citation type="journal article" date="2014" name="Int. J. Syst. Evol. Microbiol.">
        <title>Complete genome sequence of Corynebacterium casei LMG S-19264T (=DSM 44701T), isolated from a smear-ripened cheese.</title>
        <authorList>
            <consortium name="US DOE Joint Genome Institute (JGI-PGF)"/>
            <person name="Walter F."/>
            <person name="Albersmeier A."/>
            <person name="Kalinowski J."/>
            <person name="Ruckert C."/>
        </authorList>
    </citation>
    <scope>NUCLEOTIDE SEQUENCE</scope>
    <source>
        <strain evidence="2">JCM 31740</strain>
    </source>
</reference>
<dbReference type="NCBIfam" id="TIGR01687">
    <property type="entry name" value="moaD_arch"/>
    <property type="match status" value="1"/>
</dbReference>
<organism evidence="1 3">
    <name type="scientific">Sulfodiicoccus acidiphilus</name>
    <dbReference type="NCBI Taxonomy" id="1670455"/>
    <lineage>
        <taxon>Archaea</taxon>
        <taxon>Thermoproteota</taxon>
        <taxon>Thermoprotei</taxon>
        <taxon>Sulfolobales</taxon>
        <taxon>Sulfolobaceae</taxon>
        <taxon>Sulfodiicoccus</taxon>
    </lineage>
</organism>
<dbReference type="CDD" id="cd00754">
    <property type="entry name" value="Ubl_MoaD"/>
    <property type="match status" value="1"/>
</dbReference>
<reference evidence="1" key="3">
    <citation type="journal article" date="2019" name="BMC Res. Notes">
        <title>Complete genome sequence of the Sulfodiicoccus acidiphilus strain HS-1T, the first crenarchaeon that lacks polB3, isolated from an acidic hot spring in Ohwaku-dani, Hakone, Japan.</title>
        <authorList>
            <person name="Sakai H.D."/>
            <person name="Kurosawa N."/>
        </authorList>
    </citation>
    <scope>NUCLEOTIDE SEQUENCE</scope>
    <source>
        <strain evidence="1">HS-1</strain>
    </source>
</reference>
<dbReference type="InterPro" id="IPR003749">
    <property type="entry name" value="ThiS/MoaD-like"/>
</dbReference>
<dbReference type="PANTHER" id="PTHR23404">
    <property type="entry name" value="MOLYBDOPTERIN SYNTHASE RELATED"/>
    <property type="match status" value="1"/>
</dbReference>
<dbReference type="InterPro" id="IPR036563">
    <property type="entry name" value="MoaE_sf"/>
</dbReference>
<name>A0A348B4F1_9CREN</name>
<dbReference type="AlphaFoldDB" id="A0A348B4F1"/>
<dbReference type="KEGG" id="sacd:HS1genome_1442"/>
<dbReference type="Pfam" id="PF02391">
    <property type="entry name" value="MoaE"/>
    <property type="match status" value="1"/>
</dbReference>
<dbReference type="InterPro" id="IPR012675">
    <property type="entry name" value="Beta-grasp_dom_sf"/>
</dbReference>
<keyword evidence="3" id="KW-1185">Reference proteome</keyword>
<dbReference type="EMBL" id="BMQS01000027">
    <property type="protein sequence ID" value="GGU03918.1"/>
    <property type="molecule type" value="Genomic_DNA"/>
</dbReference>
<evidence type="ECO:0000313" key="3">
    <source>
        <dbReference type="Proteomes" id="UP000276741"/>
    </source>
</evidence>
<evidence type="ECO:0000313" key="2">
    <source>
        <dbReference type="EMBL" id="GGU03918.1"/>
    </source>
</evidence>
<sequence>MKVKVLYFAFLRDLAGVEEETVEVDCHNLDCLVSELERRHGKALGNALREGYAGVKVVPLVNSRPGVRELKEGDEVAFIPPPSGGDLRKEGLDFLELLAKFRRDAPPDAGSIVTYLGFVKGRVEGHRVDSLEYQVYESYTLARFREIEDELKSKYPDLVKLEIHHVVGKRSPGEDVMLIMAMGRGRGDALKAVAEAVELVKHTTGIWKLETRDDGQYWVVAGNTRVRKQ</sequence>